<name>F3ZRB8_9BACE</name>
<dbReference type="Gene3D" id="1.25.40.390">
    <property type="match status" value="1"/>
</dbReference>
<evidence type="ECO:0000256" key="1">
    <source>
        <dbReference type="SAM" id="SignalP"/>
    </source>
</evidence>
<gene>
    <name evidence="3" type="ORF">Bcop_1735</name>
</gene>
<dbReference type="eggNOG" id="COG1834">
    <property type="taxonomic scope" value="Bacteria"/>
</dbReference>
<feature type="chain" id="PRO_5003303952" description="SusD-like N-terminal domain-containing protein" evidence="1">
    <location>
        <begin position="24"/>
        <end position="525"/>
    </location>
</feature>
<proteinExistence type="predicted"/>
<dbReference type="HOGENOM" id="CLU_015553_2_0_10"/>
<accession>F3ZRB8</accession>
<organism evidence="3 4">
    <name type="scientific">Bacteroides coprosuis DSM 18011</name>
    <dbReference type="NCBI Taxonomy" id="679937"/>
    <lineage>
        <taxon>Bacteria</taxon>
        <taxon>Pseudomonadati</taxon>
        <taxon>Bacteroidota</taxon>
        <taxon>Bacteroidia</taxon>
        <taxon>Bacteroidales</taxon>
        <taxon>Bacteroidaceae</taxon>
        <taxon>Bacteroides</taxon>
    </lineage>
</organism>
<dbReference type="EMBL" id="CM001167">
    <property type="protein sequence ID" value="EGJ71926.1"/>
    <property type="molecule type" value="Genomic_DNA"/>
</dbReference>
<dbReference type="InterPro" id="IPR011990">
    <property type="entry name" value="TPR-like_helical_dom_sf"/>
</dbReference>
<evidence type="ECO:0000313" key="3">
    <source>
        <dbReference type="EMBL" id="EGJ71926.1"/>
    </source>
</evidence>
<dbReference type="InterPro" id="IPR033985">
    <property type="entry name" value="SusD-like_N"/>
</dbReference>
<feature type="signal peptide" evidence="1">
    <location>
        <begin position="1"/>
        <end position="23"/>
    </location>
</feature>
<keyword evidence="1" id="KW-0732">Signal</keyword>
<dbReference type="PROSITE" id="PS51257">
    <property type="entry name" value="PROKAR_LIPOPROTEIN"/>
    <property type="match status" value="1"/>
</dbReference>
<reference evidence="3 4" key="1">
    <citation type="journal article" date="2011" name="Stand. Genomic Sci.">
        <title>Non-contiguous finished genome sequence of Bacteroides coprosuis type strain (PC139).</title>
        <authorList>
            <person name="Land M."/>
            <person name="Held B."/>
            <person name="Gronow S."/>
            <person name="Abt B."/>
            <person name="Lucas S."/>
            <person name="Del Rio T.G."/>
            <person name="Nolan M."/>
            <person name="Tice H."/>
            <person name="Cheng J.F."/>
            <person name="Pitluck S."/>
            <person name="Liolios K."/>
            <person name="Pagani I."/>
            <person name="Ivanova N."/>
            <person name="Mavromatis K."/>
            <person name="Mikhailova N."/>
            <person name="Pati A."/>
            <person name="Tapia R."/>
            <person name="Han C."/>
            <person name="Goodwin L."/>
            <person name="Chen A."/>
            <person name="Palaniappan K."/>
            <person name="Hauser L."/>
            <person name="Brambilla E.M."/>
            <person name="Rohde M."/>
            <person name="Goker M."/>
            <person name="Detter J.C."/>
            <person name="Woyke T."/>
            <person name="Bristow J."/>
            <person name="Eisen J.A."/>
            <person name="Markowitz V."/>
            <person name="Hugenholtz P."/>
            <person name="Kyrpides N.C."/>
            <person name="Klenk H.P."/>
            <person name="Lapidus A."/>
        </authorList>
    </citation>
    <scope>NUCLEOTIDE SEQUENCE [LARGE SCALE GENOMIC DNA]</scope>
    <source>
        <strain evidence="3 4">DSM 18011</strain>
    </source>
</reference>
<evidence type="ECO:0000259" key="2">
    <source>
        <dbReference type="Pfam" id="PF14322"/>
    </source>
</evidence>
<dbReference type="Proteomes" id="UP000018439">
    <property type="component" value="Chromosome"/>
</dbReference>
<dbReference type="SUPFAM" id="SSF48452">
    <property type="entry name" value="TPR-like"/>
    <property type="match status" value="1"/>
</dbReference>
<dbReference type="AlphaFoldDB" id="F3ZRB8"/>
<feature type="domain" description="SusD-like N-terminal" evidence="2">
    <location>
        <begin position="22"/>
        <end position="224"/>
    </location>
</feature>
<keyword evidence="4" id="KW-1185">Reference proteome</keyword>
<sequence length="525" mass="59875">MKKIKYILMGLAVLGLASCNSYLDTMPDNRAEIDSPEKVRKLLVTAYPSTSYIATCEISSDNVDYMGASNPYGSIFSDQLFNWEDVTEFDNDGPRMVWSSCYTAISSANHAIDAINALGSPQELRGALGEALLCRAYSHFLLVNMFSLHYSEEFSENDLGIHYMIEAETTLDPKYERESVKSNYTDIENDIEEGLKLIKEASYDIPKYHFNVKAAYAFATRFYLYKGDMDKVIEYASEVLGAAPLGMLRDNAYLATLPQDGGATAIEFVSPSMKSNLLLLAATSNLGYIYGPYYTESRYTHNKLLTDTETYGVKRTPWKEFSEDAIKKVYHVRYRHYGGTNLDKVIMPRNPFFFEYTDPVAGVGYRKTVFPAFTTDEALLSRAEAYVRTKQYGLAVQDINLWLQAYVKDYVAVKEDDIVKWAQSYEYYTPDKPTPKKALNPDFTIEQGKQEEILQYVLYLRRFETLQLGLRWFDIKRYGMTITRRLIEGGKIASVLPLTLEKRDNRFAFQLPSEVITAGMTPNPR</sequence>
<dbReference type="Pfam" id="PF14322">
    <property type="entry name" value="SusD-like_3"/>
    <property type="match status" value="1"/>
</dbReference>
<dbReference type="STRING" id="679937.Bcop_1735"/>
<protein>
    <recommendedName>
        <fullName evidence="2">SusD-like N-terminal domain-containing protein</fullName>
    </recommendedName>
</protein>
<evidence type="ECO:0000313" key="4">
    <source>
        <dbReference type="Proteomes" id="UP000018439"/>
    </source>
</evidence>